<dbReference type="Proteomes" id="UP000184774">
    <property type="component" value="Unassembled WGS sequence"/>
</dbReference>
<reference evidence="6" key="2">
    <citation type="submission" date="2019-11" db="EMBL/GenBank/DDBJ databases">
        <authorList>
            <person name="January G."/>
            <person name="Bunk B."/>
        </authorList>
    </citation>
    <scope>NUCLEOTIDE SEQUENCE</scope>
    <source>
        <strain evidence="6">3.6</strain>
    </source>
</reference>
<dbReference type="PRINTS" id="PR00039">
    <property type="entry name" value="HTHLYSR"/>
</dbReference>
<dbReference type="Gene3D" id="1.10.10.10">
    <property type="entry name" value="Winged helix-like DNA-binding domain superfamily/Winged helix DNA-binding domain"/>
    <property type="match status" value="1"/>
</dbReference>
<dbReference type="GO" id="GO:0000976">
    <property type="term" value="F:transcription cis-regulatory region binding"/>
    <property type="evidence" value="ECO:0007669"/>
    <property type="project" value="TreeGrafter"/>
</dbReference>
<dbReference type="Proteomes" id="UP000515264">
    <property type="component" value="Chromosome 2"/>
</dbReference>
<keyword evidence="3" id="KW-0238">DNA-binding</keyword>
<dbReference type="SUPFAM" id="SSF46785">
    <property type="entry name" value="Winged helix' DNA-binding domain"/>
    <property type="match status" value="1"/>
</dbReference>
<dbReference type="InterPro" id="IPR036388">
    <property type="entry name" value="WH-like_DNA-bd_sf"/>
</dbReference>
<dbReference type="SUPFAM" id="SSF53850">
    <property type="entry name" value="Periplasmic binding protein-like II"/>
    <property type="match status" value="1"/>
</dbReference>
<feature type="domain" description="HTH lysR-type" evidence="5">
    <location>
        <begin position="11"/>
        <end position="68"/>
    </location>
</feature>
<dbReference type="Pfam" id="PF03466">
    <property type="entry name" value="LysR_substrate"/>
    <property type="match status" value="1"/>
</dbReference>
<dbReference type="EMBL" id="FSSB01000030">
    <property type="protein sequence ID" value="SIO96432.1"/>
    <property type="molecule type" value="Genomic_DNA"/>
</dbReference>
<evidence type="ECO:0000313" key="7">
    <source>
        <dbReference type="EMBL" id="SIO96432.1"/>
    </source>
</evidence>
<dbReference type="Gene3D" id="3.40.190.10">
    <property type="entry name" value="Periplasmic binding protein-like II"/>
    <property type="match status" value="2"/>
</dbReference>
<sequence>MHNEIGKSVRYTLKQIAVFDAIAENGSVSQAADYLSLTQSATSMSLSQLEKILGRALFERQGKQMRLTHWGEWLRPRARRLLQDARQIETGFFDLQGISGDLTLCASQTPAEHLLPELISLLDHRYPDVRIKVSVKSSHNVIEDVLNYRSDLGIIEGRCDDHRLCQEIWCSDQLMIVAAPDHPYASLPSVSFELLAQARWVLREPGSGTRMVFESAIHPYVAQLDVWREYDFVPLLCSLTAHSDYLTCLPYLEVKPLIESNQLVALNVPELKMDRSLSFIWRADVGEHPLIDCIRTTGLHMVEGRSLLR</sequence>
<reference evidence="7 8" key="1">
    <citation type="submission" date="2016-12" db="EMBL/GenBank/DDBJ databases">
        <authorList>
            <person name="Song W.-J."/>
            <person name="Kurnit D.M."/>
        </authorList>
    </citation>
    <scope>NUCLEOTIDE SEQUENCE [LARGE SCALE GENOMIC DNA]</scope>
    <source>
        <strain evidence="7 8">CECT 9026</strain>
    </source>
</reference>
<keyword evidence="2" id="KW-0805">Transcription regulation</keyword>
<dbReference type="AlphaFoldDB" id="A0A1N6MAE8"/>
<keyword evidence="4" id="KW-0804">Transcription</keyword>
<dbReference type="PROSITE" id="PS50931">
    <property type="entry name" value="HTH_LYSR"/>
    <property type="match status" value="1"/>
</dbReference>
<dbReference type="InterPro" id="IPR000847">
    <property type="entry name" value="LysR_HTH_N"/>
</dbReference>
<evidence type="ECO:0000313" key="9">
    <source>
        <dbReference type="Proteomes" id="UP000515264"/>
    </source>
</evidence>
<evidence type="ECO:0000313" key="6">
    <source>
        <dbReference type="EMBL" id="QMV16608.1"/>
    </source>
</evidence>
<comment type="similarity">
    <text evidence="1">Belongs to the LysR transcriptional regulatory family.</text>
</comment>
<accession>A0A1N6MAE8</accession>
<dbReference type="PANTHER" id="PTHR30126">
    <property type="entry name" value="HTH-TYPE TRANSCRIPTIONAL REGULATOR"/>
    <property type="match status" value="1"/>
</dbReference>
<evidence type="ECO:0000313" key="8">
    <source>
        <dbReference type="Proteomes" id="UP000184774"/>
    </source>
</evidence>
<protein>
    <submittedName>
        <fullName evidence="7">HTH-type transcriptional activator CmpR</fullName>
    </submittedName>
</protein>
<name>A0A1N6MAE8_9VIBR</name>
<dbReference type="InterPro" id="IPR005119">
    <property type="entry name" value="LysR_subst-bd"/>
</dbReference>
<dbReference type="Pfam" id="PF00126">
    <property type="entry name" value="HTH_1"/>
    <property type="match status" value="1"/>
</dbReference>
<evidence type="ECO:0000256" key="3">
    <source>
        <dbReference type="ARBA" id="ARBA00023125"/>
    </source>
</evidence>
<keyword evidence="9" id="KW-1185">Reference proteome</keyword>
<evidence type="ECO:0000259" key="5">
    <source>
        <dbReference type="PROSITE" id="PS50931"/>
    </source>
</evidence>
<proteinExistence type="inferred from homology"/>
<dbReference type="InterPro" id="IPR036390">
    <property type="entry name" value="WH_DNA-bd_sf"/>
</dbReference>
<evidence type="ECO:0000256" key="4">
    <source>
        <dbReference type="ARBA" id="ARBA00023163"/>
    </source>
</evidence>
<evidence type="ECO:0000256" key="2">
    <source>
        <dbReference type="ARBA" id="ARBA00023015"/>
    </source>
</evidence>
<evidence type="ECO:0000256" key="1">
    <source>
        <dbReference type="ARBA" id="ARBA00009437"/>
    </source>
</evidence>
<organism evidence="7 8">
    <name type="scientific">Vibrio spartinae</name>
    <dbReference type="NCBI Taxonomy" id="1918945"/>
    <lineage>
        <taxon>Bacteria</taxon>
        <taxon>Pseudomonadati</taxon>
        <taxon>Pseudomonadota</taxon>
        <taxon>Gammaproteobacteria</taxon>
        <taxon>Vibrionales</taxon>
        <taxon>Vibrionaceae</taxon>
        <taxon>Vibrio</taxon>
    </lineage>
</organism>
<dbReference type="GO" id="GO:0003700">
    <property type="term" value="F:DNA-binding transcription factor activity"/>
    <property type="evidence" value="ECO:0007669"/>
    <property type="project" value="InterPro"/>
</dbReference>
<reference evidence="6 9" key="3">
    <citation type="journal article" date="2020" name="J. Nat. Prod.">
        <title>Genomics-Metabolomics Profiling Disclosed Marine Vibrio spartinae 3.6 as a Producer of a New Branched Side Chain Prodigiosin.</title>
        <authorList>
            <person name="Vitale G.A."/>
            <person name="Sciarretta M."/>
            <person name="Palma Esposito F."/>
            <person name="January G.G."/>
            <person name="Giaccio M."/>
            <person name="Bunk B."/>
            <person name="Sproer C."/>
            <person name="Bajerski F."/>
            <person name="Power D."/>
            <person name="Festa C."/>
            <person name="Monti M.C."/>
            <person name="D'Auria M.V."/>
            <person name="de Pascale D."/>
        </authorList>
    </citation>
    <scope>NUCLEOTIDE SEQUENCE [LARGE SCALE GENOMIC DNA]</scope>
    <source>
        <strain evidence="6 9">3.6</strain>
    </source>
</reference>
<dbReference type="EMBL" id="CP046269">
    <property type="protein sequence ID" value="QMV16608.1"/>
    <property type="molecule type" value="Genomic_DNA"/>
</dbReference>
<dbReference type="PANTHER" id="PTHR30126:SF94">
    <property type="entry name" value="LYSR FAMILY TRANSCRIPTIONAL REGULATOR"/>
    <property type="match status" value="1"/>
</dbReference>
<gene>
    <name evidence="7" type="primary">cmpR_2</name>
    <name evidence="6" type="synonym">cmpR_3</name>
    <name evidence="7" type="ORF">VSP9026_04221</name>
    <name evidence="6" type="ORF">Vspart_04004</name>
</gene>